<protein>
    <submittedName>
        <fullName evidence="1">Neuropeptide FF receptor 1</fullName>
    </submittedName>
</protein>
<dbReference type="AlphaFoldDB" id="A0A1R3H7Q0"/>
<proteinExistence type="predicted"/>
<name>A0A1R3H7Q0_9ROSI</name>
<accession>A0A1R3H7Q0</accession>
<gene>
    <name evidence="1" type="ORF">COLO4_30615</name>
</gene>
<dbReference type="EMBL" id="AWUE01020757">
    <property type="protein sequence ID" value="OMO66361.1"/>
    <property type="molecule type" value="Genomic_DNA"/>
</dbReference>
<evidence type="ECO:0000313" key="1">
    <source>
        <dbReference type="EMBL" id="OMO66361.1"/>
    </source>
</evidence>
<comment type="caution">
    <text evidence="1">The sequence shown here is derived from an EMBL/GenBank/DDBJ whole genome shotgun (WGS) entry which is preliminary data.</text>
</comment>
<reference evidence="2" key="1">
    <citation type="submission" date="2013-09" db="EMBL/GenBank/DDBJ databases">
        <title>Corchorus olitorius genome sequencing.</title>
        <authorList>
            <person name="Alam M."/>
            <person name="Haque M.S."/>
            <person name="Islam M.S."/>
            <person name="Emdad E.M."/>
            <person name="Islam M.M."/>
            <person name="Ahmed B."/>
            <person name="Halim A."/>
            <person name="Hossen Q.M.M."/>
            <person name="Hossain M.Z."/>
            <person name="Ahmed R."/>
            <person name="Khan M.M."/>
            <person name="Islam R."/>
            <person name="Rashid M.M."/>
            <person name="Khan S.A."/>
            <person name="Rahman M.S."/>
            <person name="Alam M."/>
            <person name="Yahiya A.S."/>
            <person name="Khan M.S."/>
            <person name="Azam M.S."/>
            <person name="Haque T."/>
            <person name="Lashkar M.Z.H."/>
            <person name="Akhand A.I."/>
            <person name="Morshed G."/>
            <person name="Roy S."/>
            <person name="Uddin K.S."/>
            <person name="Rabeya T."/>
            <person name="Hossain A.S."/>
            <person name="Chowdhury A."/>
            <person name="Snigdha A.R."/>
            <person name="Mortoza M.S."/>
            <person name="Matin S.A."/>
            <person name="Hoque S.M.E."/>
            <person name="Islam M.K."/>
            <person name="Roy D.K."/>
            <person name="Haider R."/>
            <person name="Moosa M.M."/>
            <person name="Elias S.M."/>
            <person name="Hasan A.M."/>
            <person name="Jahan S."/>
            <person name="Shafiuddin M."/>
            <person name="Mahmood N."/>
            <person name="Shommy N.S."/>
        </authorList>
    </citation>
    <scope>NUCLEOTIDE SEQUENCE [LARGE SCALE GENOMIC DNA]</scope>
    <source>
        <strain evidence="2">cv. O-4</strain>
    </source>
</reference>
<organism evidence="1 2">
    <name type="scientific">Corchorus olitorius</name>
    <dbReference type="NCBI Taxonomy" id="93759"/>
    <lineage>
        <taxon>Eukaryota</taxon>
        <taxon>Viridiplantae</taxon>
        <taxon>Streptophyta</taxon>
        <taxon>Embryophyta</taxon>
        <taxon>Tracheophyta</taxon>
        <taxon>Spermatophyta</taxon>
        <taxon>Magnoliopsida</taxon>
        <taxon>eudicotyledons</taxon>
        <taxon>Gunneridae</taxon>
        <taxon>Pentapetalae</taxon>
        <taxon>rosids</taxon>
        <taxon>malvids</taxon>
        <taxon>Malvales</taxon>
        <taxon>Malvaceae</taxon>
        <taxon>Grewioideae</taxon>
        <taxon>Apeibeae</taxon>
        <taxon>Corchorus</taxon>
    </lineage>
</organism>
<keyword evidence="1" id="KW-0675">Receptor</keyword>
<sequence>MGFAISMAMAKPDASVISTISPFFTLQSKHWTKAPIVACIIVMASGVPGHARLPLPNGRVGHEPLWDELVRPIP</sequence>
<evidence type="ECO:0000313" key="2">
    <source>
        <dbReference type="Proteomes" id="UP000187203"/>
    </source>
</evidence>
<keyword evidence="2" id="KW-1185">Reference proteome</keyword>
<dbReference type="Proteomes" id="UP000187203">
    <property type="component" value="Unassembled WGS sequence"/>
</dbReference>